<dbReference type="EMBL" id="JAZDUA010000034">
    <property type="protein sequence ID" value="KAK7871809.1"/>
    <property type="molecule type" value="Genomic_DNA"/>
</dbReference>
<feature type="domain" description="PTHB1 C-terminal helix bundle" evidence="6">
    <location>
        <begin position="746"/>
        <end position="813"/>
    </location>
</feature>
<gene>
    <name evidence="7" type="ORF">R5R35_014061</name>
</gene>
<dbReference type="Pfam" id="PF14727">
    <property type="entry name" value="PHTB1_N"/>
    <property type="match status" value="1"/>
</dbReference>
<keyword evidence="8" id="KW-1185">Reference proteome</keyword>
<feature type="region of interest" description="Disordered" evidence="1">
    <location>
        <begin position="894"/>
        <end position="920"/>
    </location>
</feature>
<dbReference type="InterPro" id="IPR055362">
    <property type="entry name" value="PTHB1_pf_dom"/>
</dbReference>
<feature type="domain" description="PTHB1 hairpin" evidence="5">
    <location>
        <begin position="634"/>
        <end position="734"/>
    </location>
</feature>
<dbReference type="GO" id="GO:0060271">
    <property type="term" value="P:cilium assembly"/>
    <property type="evidence" value="ECO:0007669"/>
    <property type="project" value="TreeGrafter"/>
</dbReference>
<evidence type="ECO:0000259" key="6">
    <source>
        <dbReference type="Pfam" id="PF23339"/>
    </source>
</evidence>
<dbReference type="InterPro" id="IPR055364">
    <property type="entry name" value="PTHB1_CtH_dom"/>
</dbReference>
<dbReference type="InterPro" id="IPR055363">
    <property type="entry name" value="PTHB1_hp_dom"/>
</dbReference>
<proteinExistence type="predicted"/>
<evidence type="ECO:0000259" key="3">
    <source>
        <dbReference type="Pfam" id="PF14728"/>
    </source>
</evidence>
<dbReference type="GO" id="GO:0034464">
    <property type="term" value="C:BBSome"/>
    <property type="evidence" value="ECO:0007669"/>
    <property type="project" value="InterPro"/>
</dbReference>
<feature type="compositionally biased region" description="Polar residues" evidence="1">
    <location>
        <begin position="899"/>
        <end position="920"/>
    </location>
</feature>
<dbReference type="SUPFAM" id="SSF50978">
    <property type="entry name" value="WD40 repeat-like"/>
    <property type="match status" value="1"/>
</dbReference>
<evidence type="ECO:0000259" key="2">
    <source>
        <dbReference type="Pfam" id="PF14727"/>
    </source>
</evidence>
<protein>
    <recommendedName>
        <fullName evidence="9">Protein PTHB1</fullName>
    </recommendedName>
</protein>
<dbReference type="Pfam" id="PF23338">
    <property type="entry name" value="PTHB1_hp"/>
    <property type="match status" value="1"/>
</dbReference>
<dbReference type="Pfam" id="PF14728">
    <property type="entry name" value="PTHB1_GAE"/>
    <property type="match status" value="1"/>
</dbReference>
<dbReference type="GO" id="GO:0016020">
    <property type="term" value="C:membrane"/>
    <property type="evidence" value="ECO:0007669"/>
    <property type="project" value="TreeGrafter"/>
</dbReference>
<dbReference type="InterPro" id="IPR028073">
    <property type="entry name" value="PHTB1_N_dom"/>
</dbReference>
<sequence length="953" mass="105965">MSLFKVRDLWVTNCGSDESYDHKCISVAKLSGSSEKIIVGSHNGFLRIYEPSYKKNEDGRAIGYRPNDLLLEVHLQQPILQVCCGKLVSGSQSIQLCLLHPRSVAVYNFVTKSGATEHGNQNQILLAYEHQLRRSAFSVVVGPFGGVSHRDFICVQTLDGALCFFEQETFTFIRFLPSFLLPGPLVFLPHTDSFVTVSSSWHVECYRYQVLAESGSSDQEASSGRKLTADWIYVLGESVLDIKGIVWPSHSDVVILGEKNLFCLRDNGTLKFMKRLEYKPHCLHCYIVEPDGKLMILVVTDTDMLMVYEQTTLKWSAKLLISPVVVTRVSIENLHGVLVVMSDSGELQCCYLGTEPSLFMPPPLEVTALDYEESRKELLQLQKIIKAYSKENSMSLANSAAEKELGLSVNVSNQIEPCAYSTQLLDPLSDVDKDAIPMCRVALELVPHAPLSKVQVSFIVPPPLGVSQVSHSISSLCEVTQIIVFIYLNEPGDVANLKFRIVTSYVTSTRGVPRVLQNVAQVPLKLIVTTCPASKEGEHKITINTSQPSVSLAQLFPEFIGEGTMSGASNSIGFLRCGGESCIVSVFAAKTSQRYRLQSDSFPAMCLLTSQLIERLQKHFAKSKDFTCSFSSAIPLQELFVAIDCHFQCRRDSFIMQDQLNQRATQYRVIQRRLLVKFKDKTPAPITNLDVLLKNTYQMIRASSEAFEENQQDLARTRSQLSCALELLLLLMRLSPAASHPHFDDLLAALSCPVNDSEEQGWEEVTNVAISYLLRTCLAKTVKEQQRSTPLSLGLMKDTTRFKKHIAAAIDRVTRGTHSVDKVQTNHSESSNKQQLVNINISAISSMAITTIPEGVEAAPEDDTIVPAGSQFAENRKSAPMRGRSANLLKARKVKTELNEGTNNDESVEQTGESESVMEQTLSTLERDKRFKEMAATIESPAEIFPEADDDEW</sequence>
<evidence type="ECO:0000259" key="5">
    <source>
        <dbReference type="Pfam" id="PF23338"/>
    </source>
</evidence>
<feature type="domain" description="PTHB1 platform" evidence="4">
    <location>
        <begin position="523"/>
        <end position="631"/>
    </location>
</feature>
<evidence type="ECO:0000256" key="1">
    <source>
        <dbReference type="SAM" id="MobiDB-lite"/>
    </source>
</evidence>
<evidence type="ECO:0000259" key="4">
    <source>
        <dbReference type="Pfam" id="PF23337"/>
    </source>
</evidence>
<dbReference type="InterPro" id="IPR026511">
    <property type="entry name" value="PTHB1"/>
</dbReference>
<accession>A0AAN9WFI7</accession>
<dbReference type="InterPro" id="IPR036322">
    <property type="entry name" value="WD40_repeat_dom_sf"/>
</dbReference>
<name>A0AAN9WFI7_9ORTH</name>
<dbReference type="AlphaFoldDB" id="A0AAN9WFI7"/>
<dbReference type="PANTHER" id="PTHR20991:SF0">
    <property type="entry name" value="PROTEIN PTHB1"/>
    <property type="match status" value="1"/>
</dbReference>
<dbReference type="Pfam" id="PF23339">
    <property type="entry name" value="PTHB1_CtH"/>
    <property type="match status" value="1"/>
</dbReference>
<dbReference type="Proteomes" id="UP001378592">
    <property type="component" value="Unassembled WGS sequence"/>
</dbReference>
<comment type="caution">
    <text evidence="7">The sequence shown here is derived from an EMBL/GenBank/DDBJ whole genome shotgun (WGS) entry which is preliminary data.</text>
</comment>
<evidence type="ECO:0000313" key="8">
    <source>
        <dbReference type="Proteomes" id="UP001378592"/>
    </source>
</evidence>
<organism evidence="7 8">
    <name type="scientific">Gryllus longicercus</name>
    <dbReference type="NCBI Taxonomy" id="2509291"/>
    <lineage>
        <taxon>Eukaryota</taxon>
        <taxon>Metazoa</taxon>
        <taxon>Ecdysozoa</taxon>
        <taxon>Arthropoda</taxon>
        <taxon>Hexapoda</taxon>
        <taxon>Insecta</taxon>
        <taxon>Pterygota</taxon>
        <taxon>Neoptera</taxon>
        <taxon>Polyneoptera</taxon>
        <taxon>Orthoptera</taxon>
        <taxon>Ensifera</taxon>
        <taxon>Gryllidea</taxon>
        <taxon>Grylloidea</taxon>
        <taxon>Gryllidae</taxon>
        <taxon>Gryllinae</taxon>
        <taxon>Gryllus</taxon>
    </lineage>
</organism>
<evidence type="ECO:0000313" key="7">
    <source>
        <dbReference type="EMBL" id="KAK7871809.1"/>
    </source>
</evidence>
<feature type="domain" description="PTHB1 GAE" evidence="3">
    <location>
        <begin position="435"/>
        <end position="519"/>
    </location>
</feature>
<evidence type="ECO:0008006" key="9">
    <source>
        <dbReference type="Google" id="ProtNLM"/>
    </source>
</evidence>
<dbReference type="Pfam" id="PF23337">
    <property type="entry name" value="PTHB1_pf"/>
    <property type="match status" value="1"/>
</dbReference>
<dbReference type="PANTHER" id="PTHR20991">
    <property type="entry name" value="PARATHYROID HORMONE-RESPONSIVE B1 GENE"/>
    <property type="match status" value="1"/>
</dbReference>
<reference evidence="7 8" key="1">
    <citation type="submission" date="2024-03" db="EMBL/GenBank/DDBJ databases">
        <title>The genome assembly and annotation of the cricket Gryllus longicercus Weissman &amp; Gray.</title>
        <authorList>
            <person name="Szrajer S."/>
            <person name="Gray D."/>
            <person name="Ylla G."/>
        </authorList>
    </citation>
    <scope>NUCLEOTIDE SEQUENCE [LARGE SCALE GENOMIC DNA]</scope>
    <source>
        <strain evidence="7">DAG 2021-001</strain>
        <tissue evidence="7">Whole body minus gut</tissue>
    </source>
</reference>
<dbReference type="InterPro" id="IPR028074">
    <property type="entry name" value="PHTB1_GAE_dom"/>
</dbReference>
<feature type="domain" description="PTHB1 N-terminal" evidence="2">
    <location>
        <begin position="1"/>
        <end position="356"/>
    </location>
</feature>